<sequence length="559" mass="63633">MISTCQLPPSEVSNCQLCEKNPNKAIIFCEQCDIFYCSNCRDLLHPPRGPLIKHTLIPAINKSSSPTLNDTSNYCQNHDQELSMYCSECRQYLCCRCLHEGHTNHQVDSLSTTVKANKNELSQTLTSLSEKAKIATDDISKLKQCHEMVNQSCEELKKKIDIQFNDLMQMLDQKKQSLYQIVEKERKHRRAHLKDQIGKCTSHLSKTTSLIQFCIEILKESDALDFMQISERISNRAANHEFMWDKEMRAKLEIDANIILNLNVKTTESAINGLNFTQKKVPNTPEFYPNECSAENNSVTIVWGLKDDSIGINGYILEICQVDKDRKERFREVYRGPESICSIYGLHFDSYYKARVKAYNLTGSSVESEYITLQTAPYAFFQFEQNDLKQDIVLSSNLMSVAGTSLDYKVVLGNVYFSKGIHYWEIVIDSLRTNADIVVGISLEKVNRNAMLGKDGLGWSIYADGERSWFLHGDNHHGRSNYGIEKGSVIGLLLNCDKGTLTFFMNKKPLVVDNCQFAFKNLPKQIFYPAVSVNFNSQVTFKTGIAPPKYAIEMMESAL</sequence>
<protein>
    <submittedName>
        <fullName evidence="2">B30.2/SPRY domain-containing protein</fullName>
    </submittedName>
</protein>
<evidence type="ECO:0000313" key="1">
    <source>
        <dbReference type="Proteomes" id="UP000095286"/>
    </source>
</evidence>
<name>A0AC35UI54_9BILA</name>
<proteinExistence type="predicted"/>
<accession>A0AC35UI54</accession>
<evidence type="ECO:0000313" key="2">
    <source>
        <dbReference type="WBParaSite" id="RSKR_0001181000.1"/>
    </source>
</evidence>
<organism evidence="1 2">
    <name type="scientific">Rhabditophanes sp. KR3021</name>
    <dbReference type="NCBI Taxonomy" id="114890"/>
    <lineage>
        <taxon>Eukaryota</taxon>
        <taxon>Metazoa</taxon>
        <taxon>Ecdysozoa</taxon>
        <taxon>Nematoda</taxon>
        <taxon>Chromadorea</taxon>
        <taxon>Rhabditida</taxon>
        <taxon>Tylenchina</taxon>
        <taxon>Panagrolaimomorpha</taxon>
        <taxon>Strongyloidoidea</taxon>
        <taxon>Alloionematidae</taxon>
        <taxon>Rhabditophanes</taxon>
    </lineage>
</organism>
<dbReference type="Proteomes" id="UP000095286">
    <property type="component" value="Unplaced"/>
</dbReference>
<dbReference type="WBParaSite" id="RSKR_0001181000.1">
    <property type="protein sequence ID" value="RSKR_0001181000.1"/>
    <property type="gene ID" value="RSKR_0001181000"/>
</dbReference>
<reference evidence="2" key="1">
    <citation type="submission" date="2016-11" db="UniProtKB">
        <authorList>
            <consortium name="WormBaseParasite"/>
        </authorList>
    </citation>
    <scope>IDENTIFICATION</scope>
    <source>
        <strain evidence="2">KR3021</strain>
    </source>
</reference>